<keyword evidence="2" id="KW-1185">Reference proteome</keyword>
<dbReference type="Proteomes" id="UP000193560">
    <property type="component" value="Unassembled WGS sequence"/>
</dbReference>
<proteinExistence type="predicted"/>
<reference evidence="1 2" key="1">
    <citation type="submission" date="2016-07" db="EMBL/GenBank/DDBJ databases">
        <title>Pervasive Adenine N6-methylation of Active Genes in Fungi.</title>
        <authorList>
            <consortium name="DOE Joint Genome Institute"/>
            <person name="Mondo S.J."/>
            <person name="Dannebaum R.O."/>
            <person name="Kuo R.C."/>
            <person name="Labutti K."/>
            <person name="Haridas S."/>
            <person name="Kuo A."/>
            <person name="Salamov A."/>
            <person name="Ahrendt S.R."/>
            <person name="Lipzen A."/>
            <person name="Sullivan W."/>
            <person name="Andreopoulos W.B."/>
            <person name="Clum A."/>
            <person name="Lindquist E."/>
            <person name="Daum C."/>
            <person name="Ramamoorthy G.K."/>
            <person name="Gryganskyi A."/>
            <person name="Culley D."/>
            <person name="Magnuson J.K."/>
            <person name="James T.Y."/>
            <person name="O'Malley M.A."/>
            <person name="Stajich J.E."/>
            <person name="Spatafora J.W."/>
            <person name="Visel A."/>
            <person name="Grigoriev I.V."/>
        </authorList>
    </citation>
    <scope>NUCLEOTIDE SEQUENCE [LARGE SCALE GENOMIC DNA]</scope>
    <source>
        <strain evidence="1 2">NRRL 1336</strain>
    </source>
</reference>
<sequence>MTGDYRYTFGISLLRLQYNLESRDVNACNKYPSPLPFISIKMRIVRRFSIVQPHRSQQQPYQHSATITAEENLRHCLLKFSFYVPNDPVRLAIPRPFFIGNNFTELDTILAFPLPPLIIPSPSASMVTAILIEKIPSTDLFATTFNKVIWHYLIRSK</sequence>
<dbReference type="EMBL" id="MCGE01000019">
    <property type="protein sequence ID" value="ORZ12381.1"/>
    <property type="molecule type" value="Genomic_DNA"/>
</dbReference>
<comment type="caution">
    <text evidence="1">The sequence shown here is derived from an EMBL/GenBank/DDBJ whole genome shotgun (WGS) entry which is preliminary data.</text>
</comment>
<organism evidence="1 2">
    <name type="scientific">Absidia repens</name>
    <dbReference type="NCBI Taxonomy" id="90262"/>
    <lineage>
        <taxon>Eukaryota</taxon>
        <taxon>Fungi</taxon>
        <taxon>Fungi incertae sedis</taxon>
        <taxon>Mucoromycota</taxon>
        <taxon>Mucoromycotina</taxon>
        <taxon>Mucoromycetes</taxon>
        <taxon>Mucorales</taxon>
        <taxon>Cunninghamellaceae</taxon>
        <taxon>Absidia</taxon>
    </lineage>
</organism>
<name>A0A1X2IBA0_9FUNG</name>
<evidence type="ECO:0000313" key="2">
    <source>
        <dbReference type="Proteomes" id="UP000193560"/>
    </source>
</evidence>
<protein>
    <submittedName>
        <fullName evidence="1">Uncharacterized protein</fullName>
    </submittedName>
</protein>
<gene>
    <name evidence="1" type="ORF">BCR42DRAFT_468138</name>
</gene>
<dbReference type="AlphaFoldDB" id="A0A1X2IBA0"/>
<evidence type="ECO:0000313" key="1">
    <source>
        <dbReference type="EMBL" id="ORZ12381.1"/>
    </source>
</evidence>
<accession>A0A1X2IBA0</accession>